<dbReference type="AlphaFoldDB" id="A0A9P1GR52"/>
<name>A0A9P1GR52_9DINO</name>
<comment type="caution">
    <text evidence="1">The sequence shown here is derived from an EMBL/GenBank/DDBJ whole genome shotgun (WGS) entry which is preliminary data.</text>
</comment>
<keyword evidence="3" id="KW-1185">Reference proteome</keyword>
<reference evidence="1" key="1">
    <citation type="submission" date="2022-10" db="EMBL/GenBank/DDBJ databases">
        <authorList>
            <person name="Chen Y."/>
            <person name="Dougan E. K."/>
            <person name="Chan C."/>
            <person name="Rhodes N."/>
            <person name="Thang M."/>
        </authorList>
    </citation>
    <scope>NUCLEOTIDE SEQUENCE</scope>
</reference>
<reference evidence="2" key="2">
    <citation type="submission" date="2024-04" db="EMBL/GenBank/DDBJ databases">
        <authorList>
            <person name="Chen Y."/>
            <person name="Shah S."/>
            <person name="Dougan E. K."/>
            <person name="Thang M."/>
            <person name="Chan C."/>
        </authorList>
    </citation>
    <scope>NUCLEOTIDE SEQUENCE [LARGE SCALE GENOMIC DNA]</scope>
</reference>
<dbReference type="OrthoDB" id="406788at2759"/>
<sequence>MDLTTMQSVFTFPRRQTLRRKASATGAVCFETGAVVGEGVDPKSELLRWANDRTAFSTTPVCAPDVEVPKFTLSPGRAPTKLETHPERHFLGAASSLSDSSSSDFVSALSESQRNFRVAPQLPRTAQPIIPLVYGTRKGWPFYVEFLFAWQEHGNGEACQLGVQSCNGRSSTSSTMSSPSSFGQFSPSLSQSEATVVRLKFSPSAGAVFQQRAEGSFRMWPLEDLWVDASLPGTQTFLEAGVYIDTKGEISFYRKGPYTRENKGAVARQLSWEVAGGFTCFPAVCRAVEGYDGYDGFKHANDPNVERLQSSNEIQDHFYVVLCLLDERTPLEARLVKVGSVPPLPAPTVPRRSWVPETQVRT</sequence>
<proteinExistence type="predicted"/>
<evidence type="ECO:0000313" key="1">
    <source>
        <dbReference type="EMBL" id="CAI4019378.1"/>
    </source>
</evidence>
<dbReference type="EMBL" id="CAMXCT010006745">
    <property type="protein sequence ID" value="CAI4019378.1"/>
    <property type="molecule type" value="Genomic_DNA"/>
</dbReference>
<protein>
    <submittedName>
        <fullName evidence="1">Uncharacterized protein</fullName>
    </submittedName>
</protein>
<accession>A0A9P1GR52</accession>
<evidence type="ECO:0000313" key="3">
    <source>
        <dbReference type="Proteomes" id="UP001152797"/>
    </source>
</evidence>
<organism evidence="1">
    <name type="scientific">Cladocopium goreaui</name>
    <dbReference type="NCBI Taxonomy" id="2562237"/>
    <lineage>
        <taxon>Eukaryota</taxon>
        <taxon>Sar</taxon>
        <taxon>Alveolata</taxon>
        <taxon>Dinophyceae</taxon>
        <taxon>Suessiales</taxon>
        <taxon>Symbiodiniaceae</taxon>
        <taxon>Cladocopium</taxon>
    </lineage>
</organism>
<dbReference type="Proteomes" id="UP001152797">
    <property type="component" value="Unassembled WGS sequence"/>
</dbReference>
<gene>
    <name evidence="1" type="ORF">C1SCF055_LOCUS43880</name>
</gene>
<evidence type="ECO:0000313" key="2">
    <source>
        <dbReference type="EMBL" id="CAL1172753.1"/>
    </source>
</evidence>
<dbReference type="EMBL" id="CAMXCT030006745">
    <property type="protein sequence ID" value="CAL4806690.1"/>
    <property type="molecule type" value="Genomic_DNA"/>
</dbReference>
<dbReference type="EMBL" id="CAMXCT020006745">
    <property type="protein sequence ID" value="CAL1172753.1"/>
    <property type="molecule type" value="Genomic_DNA"/>
</dbReference>